<dbReference type="SFLD" id="SFLDF00288">
    <property type="entry name" value="HemN-like__clustered_with_nucl"/>
    <property type="match status" value="1"/>
</dbReference>
<dbReference type="InterPro" id="IPR006638">
    <property type="entry name" value="Elp3/MiaA/NifB-like_rSAM"/>
</dbReference>
<evidence type="ECO:0000256" key="5">
    <source>
        <dbReference type="ARBA" id="ARBA00022723"/>
    </source>
</evidence>
<evidence type="ECO:0000256" key="9">
    <source>
        <dbReference type="RuleBase" id="RU364116"/>
    </source>
</evidence>
<dbReference type="InterPro" id="IPR004559">
    <property type="entry name" value="HemW-like"/>
</dbReference>
<evidence type="ECO:0000256" key="4">
    <source>
        <dbReference type="ARBA" id="ARBA00022691"/>
    </source>
</evidence>
<dbReference type="GO" id="GO:0051539">
    <property type="term" value="F:4 iron, 4 sulfur cluster binding"/>
    <property type="evidence" value="ECO:0007669"/>
    <property type="project" value="UniProtKB-UniRule"/>
</dbReference>
<evidence type="ECO:0000256" key="8">
    <source>
        <dbReference type="ARBA" id="ARBA00023186"/>
    </source>
</evidence>
<dbReference type="InterPro" id="IPR034505">
    <property type="entry name" value="Coproporphyrinogen-III_oxidase"/>
</dbReference>
<organism evidence="11 12">
    <name type="scientific">Candidatus Mediterraneibacter quadrami</name>
    <dbReference type="NCBI Taxonomy" id="2838684"/>
    <lineage>
        <taxon>Bacteria</taxon>
        <taxon>Bacillati</taxon>
        <taxon>Bacillota</taxon>
        <taxon>Clostridia</taxon>
        <taxon>Lachnospirales</taxon>
        <taxon>Lachnospiraceae</taxon>
        <taxon>Mediterraneibacter</taxon>
    </lineage>
</organism>
<proteinExistence type="inferred from homology"/>
<comment type="caution">
    <text evidence="11">The sequence shown here is derived from an EMBL/GenBank/DDBJ whole genome shotgun (WGS) entry which is preliminary data.</text>
</comment>
<accession>A0A9D2RD09</accession>
<keyword evidence="7 9" id="KW-0411">Iron-sulfur</keyword>
<evidence type="ECO:0000256" key="6">
    <source>
        <dbReference type="ARBA" id="ARBA00023004"/>
    </source>
</evidence>
<sequence>MSKRGLELYVHIPFCIKKCAYCDFLSGPADDRTKRVYVDALVREMGTMKGKYSGYRVDTVFLGGGTPSILEGSETARIFHALFDNYDISPDAEITMEVNPGTVSEEKAEMWRACGVNRLSIGLQSADDRELEMLGRIHTFEAFLDTWGIVRRAGFNNVNIDLISALPGQTPGGWEKTLRAAAELDPEHISAYSLIVEEGTPFYEVYGEPGQDVQARRADGPNRILPPLPDEDAEREIYKATERILASYGYHRYEISNYAKEGYECRHNLGYWDRKEYLGLGLGAASLIRERRFHNTTDMEKYVNIFGGARGEMSDPAAGESAAEDFEELTLNDRMEEFMFLGLRKTKGIREADFRNLFGKEIRQVYGDQIAGLTEQGLLDGAEGRLFLTERGTDISNYVFSEFIF</sequence>
<dbReference type="GO" id="GO:0005737">
    <property type="term" value="C:cytoplasm"/>
    <property type="evidence" value="ECO:0007669"/>
    <property type="project" value="UniProtKB-SubCell"/>
</dbReference>
<dbReference type="PANTHER" id="PTHR13932:SF5">
    <property type="entry name" value="RADICAL S-ADENOSYL METHIONINE DOMAIN-CONTAINING PROTEIN 1, MITOCHONDRIAL"/>
    <property type="match status" value="1"/>
</dbReference>
<dbReference type="SFLD" id="SFLDF00562">
    <property type="entry name" value="HemN-like__clustered_with_heat"/>
    <property type="match status" value="1"/>
</dbReference>
<evidence type="ECO:0000259" key="10">
    <source>
        <dbReference type="PROSITE" id="PS51918"/>
    </source>
</evidence>
<keyword evidence="5 9" id="KW-0479">Metal-binding</keyword>
<evidence type="ECO:0000256" key="7">
    <source>
        <dbReference type="ARBA" id="ARBA00023014"/>
    </source>
</evidence>
<keyword evidence="6 9" id="KW-0408">Iron</keyword>
<reference evidence="11" key="1">
    <citation type="journal article" date="2021" name="PeerJ">
        <title>Extensive microbial diversity within the chicken gut microbiome revealed by metagenomics and culture.</title>
        <authorList>
            <person name="Gilroy R."/>
            <person name="Ravi A."/>
            <person name="Getino M."/>
            <person name="Pursley I."/>
            <person name="Horton D.L."/>
            <person name="Alikhan N.F."/>
            <person name="Baker D."/>
            <person name="Gharbi K."/>
            <person name="Hall N."/>
            <person name="Watson M."/>
            <person name="Adriaenssens E.M."/>
            <person name="Foster-Nyarko E."/>
            <person name="Jarju S."/>
            <person name="Secka A."/>
            <person name="Antonio M."/>
            <person name="Oren A."/>
            <person name="Chaudhuri R.R."/>
            <person name="La Ragione R."/>
            <person name="Hildebrand F."/>
            <person name="Pallen M.J."/>
        </authorList>
    </citation>
    <scope>NUCLEOTIDE SEQUENCE</scope>
    <source>
        <strain evidence="11">ChiBcec15-3976</strain>
    </source>
</reference>
<dbReference type="PANTHER" id="PTHR13932">
    <property type="entry name" value="COPROPORPHYRINIGEN III OXIDASE"/>
    <property type="match status" value="1"/>
</dbReference>
<dbReference type="GO" id="GO:0004109">
    <property type="term" value="F:coproporphyrinogen oxidase activity"/>
    <property type="evidence" value="ECO:0007669"/>
    <property type="project" value="InterPro"/>
</dbReference>
<dbReference type="SFLD" id="SFLDG01082">
    <property type="entry name" value="B12-binding_domain_containing"/>
    <property type="match status" value="1"/>
</dbReference>
<dbReference type="CDD" id="cd01335">
    <property type="entry name" value="Radical_SAM"/>
    <property type="match status" value="1"/>
</dbReference>
<evidence type="ECO:0000256" key="3">
    <source>
        <dbReference type="ARBA" id="ARBA00022617"/>
    </source>
</evidence>
<dbReference type="GO" id="GO:0006779">
    <property type="term" value="P:porphyrin-containing compound biosynthetic process"/>
    <property type="evidence" value="ECO:0007669"/>
    <property type="project" value="InterPro"/>
</dbReference>
<dbReference type="InterPro" id="IPR007197">
    <property type="entry name" value="rSAM"/>
</dbReference>
<dbReference type="GO" id="GO:0046872">
    <property type="term" value="F:metal ion binding"/>
    <property type="evidence" value="ECO:0007669"/>
    <property type="project" value="UniProtKB-UniRule"/>
</dbReference>
<dbReference type="SFLD" id="SFLDG01065">
    <property type="entry name" value="anaerobic_coproporphyrinogen-I"/>
    <property type="match status" value="1"/>
</dbReference>
<keyword evidence="9" id="KW-0963">Cytoplasm</keyword>
<evidence type="ECO:0000313" key="11">
    <source>
        <dbReference type="EMBL" id="HJD41729.1"/>
    </source>
</evidence>
<dbReference type="InterPro" id="IPR058240">
    <property type="entry name" value="rSAM_sf"/>
</dbReference>
<keyword evidence="4 9" id="KW-0949">S-adenosyl-L-methionine</keyword>
<keyword evidence="8 9" id="KW-0143">Chaperone</keyword>
<dbReference type="Pfam" id="PF04055">
    <property type="entry name" value="Radical_SAM"/>
    <property type="match status" value="1"/>
</dbReference>
<comment type="function">
    <text evidence="9">Probably acts as a heme chaperone, transferring heme to an unknown acceptor. Binds one molecule of heme per monomer, possibly covalently. Binds 1 [4Fe-4S] cluster. The cluster is coordinated with 3 cysteines and an exchangeable S-adenosyl-L-methionine.</text>
</comment>
<keyword evidence="9" id="KW-0004">4Fe-4S</keyword>
<dbReference type="InterPro" id="IPR013785">
    <property type="entry name" value="Aldolase_TIM"/>
</dbReference>
<dbReference type="AlphaFoldDB" id="A0A9D2RD09"/>
<dbReference type="InterPro" id="IPR010723">
    <property type="entry name" value="HemN_C"/>
</dbReference>
<gene>
    <name evidence="11" type="primary">hemW</name>
    <name evidence="11" type="ORF">H9910_01785</name>
</gene>
<dbReference type="Gene3D" id="3.20.20.70">
    <property type="entry name" value="Aldolase class I"/>
    <property type="match status" value="1"/>
</dbReference>
<name>A0A9D2RD09_9FIRM</name>
<dbReference type="Pfam" id="PF06969">
    <property type="entry name" value="HemN_C"/>
    <property type="match status" value="1"/>
</dbReference>
<dbReference type="SUPFAM" id="SSF102114">
    <property type="entry name" value="Radical SAM enzymes"/>
    <property type="match status" value="1"/>
</dbReference>
<evidence type="ECO:0000313" key="12">
    <source>
        <dbReference type="Proteomes" id="UP000823909"/>
    </source>
</evidence>
<dbReference type="Proteomes" id="UP000823909">
    <property type="component" value="Unassembled WGS sequence"/>
</dbReference>
<keyword evidence="3 9" id="KW-0349">Heme</keyword>
<feature type="domain" description="Radical SAM core" evidence="10">
    <location>
        <begin position="1"/>
        <end position="254"/>
    </location>
</feature>
<comment type="similarity">
    <text evidence="1">Belongs to the anaerobic coproporphyrinogen-III oxidase family. HemW subfamily.</text>
</comment>
<comment type="subcellular location">
    <subcellularLocation>
        <location evidence="9">Cytoplasm</location>
    </subcellularLocation>
</comment>
<evidence type="ECO:0000256" key="2">
    <source>
        <dbReference type="ARBA" id="ARBA00017228"/>
    </source>
</evidence>
<reference evidence="11" key="2">
    <citation type="submission" date="2021-04" db="EMBL/GenBank/DDBJ databases">
        <authorList>
            <person name="Gilroy R."/>
        </authorList>
    </citation>
    <scope>NUCLEOTIDE SEQUENCE</scope>
    <source>
        <strain evidence="11">ChiBcec15-3976</strain>
    </source>
</reference>
<dbReference type="NCBIfam" id="TIGR00539">
    <property type="entry name" value="hemN_rel"/>
    <property type="match status" value="1"/>
</dbReference>
<dbReference type="SFLD" id="SFLDS00029">
    <property type="entry name" value="Radical_SAM"/>
    <property type="match status" value="1"/>
</dbReference>
<evidence type="ECO:0000256" key="1">
    <source>
        <dbReference type="ARBA" id="ARBA00006100"/>
    </source>
</evidence>
<dbReference type="SMART" id="SM00729">
    <property type="entry name" value="Elp3"/>
    <property type="match status" value="1"/>
</dbReference>
<dbReference type="EMBL" id="DWUU01000015">
    <property type="protein sequence ID" value="HJD41729.1"/>
    <property type="molecule type" value="Genomic_DNA"/>
</dbReference>
<protein>
    <recommendedName>
        <fullName evidence="2 9">Heme chaperone HemW</fullName>
    </recommendedName>
</protein>
<dbReference type="PROSITE" id="PS51918">
    <property type="entry name" value="RADICAL_SAM"/>
    <property type="match status" value="1"/>
</dbReference>